<feature type="transmembrane region" description="Helical" evidence="8">
    <location>
        <begin position="153"/>
        <end position="177"/>
    </location>
</feature>
<dbReference type="GO" id="GO:0055070">
    <property type="term" value="P:copper ion homeostasis"/>
    <property type="evidence" value="ECO:0007669"/>
    <property type="project" value="TreeGrafter"/>
</dbReference>
<comment type="subcellular location">
    <subcellularLocation>
        <location evidence="1">Cell membrane</location>
        <topology evidence="1">Multi-pass membrane protein</topology>
    </subcellularLocation>
</comment>
<keyword evidence="5" id="KW-0460">Magnesium</keyword>
<evidence type="ECO:0000256" key="4">
    <source>
        <dbReference type="ARBA" id="ARBA00022553"/>
    </source>
</evidence>
<evidence type="ECO:0000256" key="6">
    <source>
        <dbReference type="ARBA" id="ARBA00022967"/>
    </source>
</evidence>
<dbReference type="InterPro" id="IPR036163">
    <property type="entry name" value="HMA_dom_sf"/>
</dbReference>
<evidence type="ECO:0000256" key="7">
    <source>
        <dbReference type="ARBA" id="ARBA00023065"/>
    </source>
</evidence>
<reference evidence="10" key="1">
    <citation type="journal article" date="2020" name="mSystems">
        <title>Genome- and Community-Level Interaction Insights into Carbon Utilization and Element Cycling Functions of Hydrothermarchaeota in Hydrothermal Sediment.</title>
        <authorList>
            <person name="Zhou Z."/>
            <person name="Liu Y."/>
            <person name="Xu W."/>
            <person name="Pan J."/>
            <person name="Luo Z.H."/>
            <person name="Li M."/>
        </authorList>
    </citation>
    <scope>NUCLEOTIDE SEQUENCE [LARGE SCALE GENOMIC DNA]</scope>
    <source>
        <strain evidence="10">HyVt-507</strain>
    </source>
</reference>
<proteinExistence type="predicted"/>
<dbReference type="Pfam" id="PF12156">
    <property type="entry name" value="ATPase-cat_bd"/>
    <property type="match status" value="1"/>
</dbReference>
<evidence type="ECO:0000259" key="9">
    <source>
        <dbReference type="PROSITE" id="PS50846"/>
    </source>
</evidence>
<feature type="transmembrane region" description="Helical" evidence="8">
    <location>
        <begin position="189"/>
        <end position="210"/>
    </location>
</feature>
<organism evidence="10">
    <name type="scientific">Sulfurimonas autotrophica</name>
    <dbReference type="NCBI Taxonomy" id="202747"/>
    <lineage>
        <taxon>Bacteria</taxon>
        <taxon>Pseudomonadati</taxon>
        <taxon>Campylobacterota</taxon>
        <taxon>Epsilonproteobacteria</taxon>
        <taxon>Campylobacterales</taxon>
        <taxon>Sulfurimonadaceae</taxon>
        <taxon>Sulfurimonas</taxon>
    </lineage>
</organism>
<dbReference type="CDD" id="cd00371">
    <property type="entry name" value="HMA"/>
    <property type="match status" value="1"/>
</dbReference>
<feature type="non-terminal residue" evidence="10">
    <location>
        <position position="213"/>
    </location>
</feature>
<protein>
    <submittedName>
        <fullName evidence="10">Heavy metal translocating P-type ATPase</fullName>
    </submittedName>
</protein>
<dbReference type="Gene3D" id="3.30.70.100">
    <property type="match status" value="1"/>
</dbReference>
<evidence type="ECO:0000256" key="5">
    <source>
        <dbReference type="ARBA" id="ARBA00022842"/>
    </source>
</evidence>
<evidence type="ECO:0000256" key="8">
    <source>
        <dbReference type="SAM" id="Phobius"/>
    </source>
</evidence>
<name>A0A7C3FY75_9BACT</name>
<dbReference type="InterPro" id="IPR006121">
    <property type="entry name" value="HMA_dom"/>
</dbReference>
<gene>
    <name evidence="10" type="ORF">ENJ67_04090</name>
</gene>
<evidence type="ECO:0000256" key="1">
    <source>
        <dbReference type="ARBA" id="ARBA00004651"/>
    </source>
</evidence>
<accession>A0A7C3FY75</accession>
<dbReference type="AlphaFoldDB" id="A0A7C3FY75"/>
<dbReference type="GO" id="GO:0005507">
    <property type="term" value="F:copper ion binding"/>
    <property type="evidence" value="ECO:0007669"/>
    <property type="project" value="TreeGrafter"/>
</dbReference>
<dbReference type="PANTHER" id="PTHR43520">
    <property type="entry name" value="ATP7, ISOFORM B"/>
    <property type="match status" value="1"/>
</dbReference>
<evidence type="ECO:0000256" key="3">
    <source>
        <dbReference type="ARBA" id="ARBA00022475"/>
    </source>
</evidence>
<keyword evidence="3" id="KW-1003">Cell membrane</keyword>
<feature type="domain" description="HMA" evidence="9">
    <location>
        <begin position="69"/>
        <end position="135"/>
    </location>
</feature>
<dbReference type="Proteomes" id="UP000886390">
    <property type="component" value="Unassembled WGS sequence"/>
</dbReference>
<keyword evidence="7" id="KW-0406">Ion transport</keyword>
<keyword evidence="6" id="KW-1278">Translocase</keyword>
<evidence type="ECO:0000256" key="2">
    <source>
        <dbReference type="ARBA" id="ARBA00022448"/>
    </source>
</evidence>
<keyword evidence="4" id="KW-0597">Phosphoprotein</keyword>
<dbReference type="GO" id="GO:0043682">
    <property type="term" value="F:P-type divalent copper transporter activity"/>
    <property type="evidence" value="ECO:0007669"/>
    <property type="project" value="TreeGrafter"/>
</dbReference>
<keyword evidence="8" id="KW-0812">Transmembrane</keyword>
<keyword evidence="8" id="KW-1133">Transmembrane helix</keyword>
<keyword evidence="2" id="KW-0813">Transport</keyword>
<dbReference type="EMBL" id="DRNH01000220">
    <property type="protein sequence ID" value="HFB53891.1"/>
    <property type="molecule type" value="Genomic_DNA"/>
</dbReference>
<dbReference type="PROSITE" id="PS50846">
    <property type="entry name" value="HMA_2"/>
    <property type="match status" value="1"/>
</dbReference>
<dbReference type="Pfam" id="PF00403">
    <property type="entry name" value="HMA"/>
    <property type="match status" value="1"/>
</dbReference>
<dbReference type="InterPro" id="IPR021993">
    <property type="entry name" value="ATPase-cat-bd"/>
</dbReference>
<dbReference type="SUPFAM" id="SSF55008">
    <property type="entry name" value="HMA, heavy metal-associated domain"/>
    <property type="match status" value="1"/>
</dbReference>
<evidence type="ECO:0000313" key="10">
    <source>
        <dbReference type="EMBL" id="HFB53891.1"/>
    </source>
</evidence>
<dbReference type="PANTHER" id="PTHR43520:SF5">
    <property type="entry name" value="CATION-TRANSPORTING P-TYPE ATPASE-RELATED"/>
    <property type="match status" value="1"/>
</dbReference>
<sequence length="213" mass="24116">MIEDEGHYFCCNGCQGVFHLLSEQGLDGFYNKLGSEKLAPPSKQYEDSSNFDAPAFYERFVRESEDGFSEVSLIIEGIHCAACVWLNEKALINMDGVIATNINYTNNKAKIVWDDDVVKLSKIIDMIRAIGYNAYPYDASLQEEKANKERKDYYLRIAVAVFATMNMMTIMVAQYAGYFTGISSDIKNVLNMGEWVLATPVLFYSGWPFFKGM</sequence>
<dbReference type="GO" id="GO:0005886">
    <property type="term" value="C:plasma membrane"/>
    <property type="evidence" value="ECO:0007669"/>
    <property type="project" value="UniProtKB-SubCell"/>
</dbReference>
<keyword evidence="8" id="KW-0472">Membrane</keyword>
<comment type="caution">
    <text evidence="10">The sequence shown here is derived from an EMBL/GenBank/DDBJ whole genome shotgun (WGS) entry which is preliminary data.</text>
</comment>